<evidence type="ECO:0000313" key="3">
    <source>
        <dbReference type="EMBL" id="GAV19129.1"/>
    </source>
</evidence>
<dbReference type="PANTHER" id="PTHR36842:SF1">
    <property type="entry name" value="PROTEIN TOLB"/>
    <property type="match status" value="1"/>
</dbReference>
<accession>A0A1L8CJT7</accession>
<dbReference type="InterPro" id="IPR011659">
    <property type="entry name" value="WD40"/>
</dbReference>
<protein>
    <submittedName>
        <fullName evidence="3">Translocation protein TolB</fullName>
    </submittedName>
</protein>
<sequence>MKRLLSLIALLLLATPVSAADLLDWLEEVSQAESATASTQERVVTQKVNLLTLEGGEAEMYPRISPDGKYLLVQSGKRNKSVITRRMLENGDVLNVITDDALAFDSFAWHGNEQVVFLSERGGNLGLWSIASDSQGAVRRTHRLIGDFIQPIVLNDDSIIAVQPAAKKRRHSSYRGKSAAFNFSNWKPSKGETRLLHIQDTGAINGLAAGINPSLSPDGKRIVFSMQAGESWHLFMMNTDGSELVQLTNDHSIDVQPTWSPDGQWIAFTSNRGDIRANHGNKMNWDIWMIHHDGRNLTRLTRDEARDGGAAIAANGRLYFHSDRKVQKQEREQHGVKGSTSGFHIWSVALPVDVIGEL</sequence>
<proteinExistence type="inferred from homology"/>
<evidence type="ECO:0000313" key="4">
    <source>
        <dbReference type="Proteomes" id="UP000231632"/>
    </source>
</evidence>
<dbReference type="InterPro" id="IPR011042">
    <property type="entry name" value="6-blade_b-propeller_TolB-like"/>
</dbReference>
<dbReference type="OrthoDB" id="9808778at2"/>
<feature type="signal peptide" evidence="2">
    <location>
        <begin position="1"/>
        <end position="19"/>
    </location>
</feature>
<dbReference type="SUPFAM" id="SSF82171">
    <property type="entry name" value="DPP6 N-terminal domain-like"/>
    <property type="match status" value="1"/>
</dbReference>
<keyword evidence="4" id="KW-1185">Reference proteome</keyword>
<organism evidence="3 4">
    <name type="scientific">Mariprofundus micogutta</name>
    <dbReference type="NCBI Taxonomy" id="1921010"/>
    <lineage>
        <taxon>Bacteria</taxon>
        <taxon>Pseudomonadati</taxon>
        <taxon>Pseudomonadota</taxon>
        <taxon>Candidatius Mariprofundia</taxon>
        <taxon>Mariprofundales</taxon>
        <taxon>Mariprofundaceae</taxon>
        <taxon>Mariprofundus</taxon>
    </lineage>
</organism>
<dbReference type="AlphaFoldDB" id="A0A1L8CJT7"/>
<comment type="caution">
    <text evidence="3">The sequence shown here is derived from an EMBL/GenBank/DDBJ whole genome shotgun (WGS) entry which is preliminary data.</text>
</comment>
<dbReference type="Proteomes" id="UP000231632">
    <property type="component" value="Unassembled WGS sequence"/>
</dbReference>
<dbReference type="EMBL" id="BDFD01000001">
    <property type="protein sequence ID" value="GAV19129.1"/>
    <property type="molecule type" value="Genomic_DNA"/>
</dbReference>
<dbReference type="Pfam" id="PF07676">
    <property type="entry name" value="PD40"/>
    <property type="match status" value="3"/>
</dbReference>
<dbReference type="PANTHER" id="PTHR36842">
    <property type="entry name" value="PROTEIN TOLB HOMOLOG"/>
    <property type="match status" value="1"/>
</dbReference>
<evidence type="ECO:0000256" key="2">
    <source>
        <dbReference type="SAM" id="SignalP"/>
    </source>
</evidence>
<dbReference type="Gene3D" id="2.120.10.30">
    <property type="entry name" value="TolB, C-terminal domain"/>
    <property type="match status" value="1"/>
</dbReference>
<evidence type="ECO:0000256" key="1">
    <source>
        <dbReference type="ARBA" id="ARBA00009820"/>
    </source>
</evidence>
<dbReference type="RefSeq" id="WP_072658329.1">
    <property type="nucleotide sequence ID" value="NZ_BDFD01000001.1"/>
</dbReference>
<name>A0A1L8CJT7_9PROT</name>
<reference evidence="3 4" key="1">
    <citation type="journal article" date="2017" name="Arch. Microbiol.">
        <title>Mariprofundus micogutta sp. nov., a novel iron-oxidizing zetaproteobacterium isolated from a deep-sea hydrothermal field at the Bayonnaise knoll of the Izu-Ogasawara arc, and a description of Mariprofundales ord. nov. and Zetaproteobacteria classis nov.</title>
        <authorList>
            <person name="Makita H."/>
            <person name="Tanaka E."/>
            <person name="Mitsunobu S."/>
            <person name="Miyazaki M."/>
            <person name="Nunoura T."/>
            <person name="Uematsu K."/>
            <person name="Takaki Y."/>
            <person name="Nishi S."/>
            <person name="Shimamura S."/>
            <person name="Takai K."/>
        </authorList>
    </citation>
    <scope>NUCLEOTIDE SEQUENCE [LARGE SCALE GENOMIC DNA]</scope>
    <source>
        <strain evidence="3 4">ET2</strain>
    </source>
</reference>
<comment type="similarity">
    <text evidence="1">Belongs to the TolB family.</text>
</comment>
<keyword evidence="2" id="KW-0732">Signal</keyword>
<dbReference type="STRING" id="1921010.MMIC_P0058"/>
<feature type="chain" id="PRO_5013381286" evidence="2">
    <location>
        <begin position="20"/>
        <end position="358"/>
    </location>
</feature>
<gene>
    <name evidence="3" type="ORF">MMIC_P0058</name>
</gene>